<dbReference type="AlphaFoldDB" id="A0A1N7M024"/>
<dbReference type="InterPro" id="IPR009057">
    <property type="entry name" value="Homeodomain-like_sf"/>
</dbReference>
<keyword evidence="2 4" id="KW-0238">DNA-binding</keyword>
<accession>A0A1N7M024</accession>
<evidence type="ECO:0000313" key="7">
    <source>
        <dbReference type="Proteomes" id="UP000186141"/>
    </source>
</evidence>
<sequence length="177" mass="19184">MSGAHHRRKQPDLVRATILAEAGALAARIGVQALTVQAVAEASGVTKGGLLHHFPSKDLMVRALQAEAIDAFQSAIAGYMAADPLPQGRFTRAYVRTCLDGAADGPSPMLIAALWADPILRRDWYDWMARQETRHAATDGTPQLQQLRFAADGVWLALTNGNDVSDWLDRLLDATRA</sequence>
<evidence type="ECO:0000256" key="1">
    <source>
        <dbReference type="ARBA" id="ARBA00023015"/>
    </source>
</evidence>
<dbReference type="SUPFAM" id="SSF48498">
    <property type="entry name" value="Tetracyclin repressor-like, C-terminal domain"/>
    <property type="match status" value="1"/>
</dbReference>
<dbReference type="InterPro" id="IPR050109">
    <property type="entry name" value="HTH-type_TetR-like_transc_reg"/>
</dbReference>
<evidence type="ECO:0000259" key="5">
    <source>
        <dbReference type="PROSITE" id="PS50977"/>
    </source>
</evidence>
<dbReference type="EMBL" id="FTOT01000002">
    <property type="protein sequence ID" value="SIS79379.1"/>
    <property type="molecule type" value="Genomic_DNA"/>
</dbReference>
<dbReference type="Pfam" id="PF00440">
    <property type="entry name" value="TetR_N"/>
    <property type="match status" value="1"/>
</dbReference>
<organism evidence="6 7">
    <name type="scientific">Gemmobacter megaterium</name>
    <dbReference type="NCBI Taxonomy" id="1086013"/>
    <lineage>
        <taxon>Bacteria</taxon>
        <taxon>Pseudomonadati</taxon>
        <taxon>Pseudomonadota</taxon>
        <taxon>Alphaproteobacteria</taxon>
        <taxon>Rhodobacterales</taxon>
        <taxon>Paracoccaceae</taxon>
        <taxon>Gemmobacter</taxon>
    </lineage>
</organism>
<dbReference type="SUPFAM" id="SSF46689">
    <property type="entry name" value="Homeodomain-like"/>
    <property type="match status" value="1"/>
</dbReference>
<dbReference type="InterPro" id="IPR001647">
    <property type="entry name" value="HTH_TetR"/>
</dbReference>
<gene>
    <name evidence="6" type="ORF">SAMN05421774_102302</name>
</gene>
<dbReference type="OrthoDB" id="9809772at2"/>
<evidence type="ECO:0000256" key="4">
    <source>
        <dbReference type="PROSITE-ProRule" id="PRU00335"/>
    </source>
</evidence>
<dbReference type="GO" id="GO:0000976">
    <property type="term" value="F:transcription cis-regulatory region binding"/>
    <property type="evidence" value="ECO:0007669"/>
    <property type="project" value="TreeGrafter"/>
</dbReference>
<dbReference type="PANTHER" id="PTHR30055">
    <property type="entry name" value="HTH-TYPE TRANSCRIPTIONAL REGULATOR RUTR"/>
    <property type="match status" value="1"/>
</dbReference>
<proteinExistence type="predicted"/>
<keyword evidence="3" id="KW-0804">Transcription</keyword>
<dbReference type="PANTHER" id="PTHR30055:SF234">
    <property type="entry name" value="HTH-TYPE TRANSCRIPTIONAL REGULATOR BETI"/>
    <property type="match status" value="1"/>
</dbReference>
<feature type="DNA-binding region" description="H-T-H motif" evidence="4">
    <location>
        <begin position="35"/>
        <end position="54"/>
    </location>
</feature>
<feature type="domain" description="HTH tetR-type" evidence="5">
    <location>
        <begin position="12"/>
        <end position="72"/>
    </location>
</feature>
<dbReference type="InterPro" id="IPR041479">
    <property type="entry name" value="TetR_CgmR_C"/>
</dbReference>
<dbReference type="Proteomes" id="UP000186141">
    <property type="component" value="Unassembled WGS sequence"/>
</dbReference>
<evidence type="ECO:0000256" key="3">
    <source>
        <dbReference type="ARBA" id="ARBA00023163"/>
    </source>
</evidence>
<keyword evidence="1" id="KW-0805">Transcription regulation</keyword>
<reference evidence="6 7" key="1">
    <citation type="submission" date="2017-01" db="EMBL/GenBank/DDBJ databases">
        <authorList>
            <person name="Mah S.A."/>
            <person name="Swanson W.J."/>
            <person name="Moy G.W."/>
            <person name="Vacquier V.D."/>
        </authorList>
    </citation>
    <scope>NUCLEOTIDE SEQUENCE [LARGE SCALE GENOMIC DNA]</scope>
    <source>
        <strain evidence="6 7">DSM 26375</strain>
    </source>
</reference>
<dbReference type="PROSITE" id="PS50977">
    <property type="entry name" value="HTH_TETR_2"/>
    <property type="match status" value="1"/>
</dbReference>
<dbReference type="InterPro" id="IPR036271">
    <property type="entry name" value="Tet_transcr_reg_TetR-rel_C_sf"/>
</dbReference>
<evidence type="ECO:0000313" key="6">
    <source>
        <dbReference type="EMBL" id="SIS79379.1"/>
    </source>
</evidence>
<dbReference type="GO" id="GO:0003700">
    <property type="term" value="F:DNA-binding transcription factor activity"/>
    <property type="evidence" value="ECO:0007669"/>
    <property type="project" value="TreeGrafter"/>
</dbReference>
<dbReference type="STRING" id="1086013.SAMN05421774_102302"/>
<evidence type="ECO:0000256" key="2">
    <source>
        <dbReference type="ARBA" id="ARBA00023125"/>
    </source>
</evidence>
<dbReference type="RefSeq" id="WP_076529502.1">
    <property type="nucleotide sequence ID" value="NZ_BMEH01000002.1"/>
</dbReference>
<name>A0A1N7M024_9RHOB</name>
<keyword evidence="7" id="KW-1185">Reference proteome</keyword>
<protein>
    <submittedName>
        <fullName evidence="6">Transcriptional regulator, TetR family</fullName>
    </submittedName>
</protein>
<dbReference type="Gene3D" id="1.10.357.10">
    <property type="entry name" value="Tetracycline Repressor, domain 2"/>
    <property type="match status" value="1"/>
</dbReference>
<dbReference type="Pfam" id="PF17937">
    <property type="entry name" value="TetR_C_28"/>
    <property type="match status" value="1"/>
</dbReference>